<evidence type="ECO:0000313" key="2">
    <source>
        <dbReference type="Proteomes" id="UP000653797"/>
    </source>
</evidence>
<name>A0A927B6M5_9BACT</name>
<protein>
    <submittedName>
        <fullName evidence="1">Uncharacterized protein</fullName>
    </submittedName>
</protein>
<proteinExistence type="predicted"/>
<keyword evidence="2" id="KW-1185">Reference proteome</keyword>
<evidence type="ECO:0000313" key="1">
    <source>
        <dbReference type="EMBL" id="MBD2756243.1"/>
    </source>
</evidence>
<dbReference type="Proteomes" id="UP000653797">
    <property type="component" value="Unassembled WGS sequence"/>
</dbReference>
<dbReference type="RefSeq" id="WP_191041861.1">
    <property type="nucleotide sequence ID" value="NZ_JACXAA010000011.1"/>
</dbReference>
<sequence>MEKQFALKPATALKKVKALAAKHELSTKLNFSILLMCCDNGPIVDRDPQATAVFSL</sequence>
<reference evidence="1" key="1">
    <citation type="submission" date="2020-09" db="EMBL/GenBank/DDBJ databases">
        <authorList>
            <person name="Kim M.K."/>
        </authorList>
    </citation>
    <scope>NUCLEOTIDE SEQUENCE</scope>
    <source>
        <strain evidence="1">BT704</strain>
    </source>
</reference>
<dbReference type="EMBL" id="JACXAA010000011">
    <property type="protein sequence ID" value="MBD2756243.1"/>
    <property type="molecule type" value="Genomic_DNA"/>
</dbReference>
<organism evidence="1 2">
    <name type="scientific">Spirosoma validum</name>
    <dbReference type="NCBI Taxonomy" id="2771355"/>
    <lineage>
        <taxon>Bacteria</taxon>
        <taxon>Pseudomonadati</taxon>
        <taxon>Bacteroidota</taxon>
        <taxon>Cytophagia</taxon>
        <taxon>Cytophagales</taxon>
        <taxon>Cytophagaceae</taxon>
        <taxon>Spirosoma</taxon>
    </lineage>
</organism>
<dbReference type="AlphaFoldDB" id="A0A927B6M5"/>
<comment type="caution">
    <text evidence="1">The sequence shown here is derived from an EMBL/GenBank/DDBJ whole genome shotgun (WGS) entry which is preliminary data.</text>
</comment>
<accession>A0A927B6M5</accession>
<gene>
    <name evidence="1" type="ORF">IC230_25320</name>
</gene>